<reference evidence="2" key="1">
    <citation type="submission" date="2021-02" db="EMBL/GenBank/DDBJ databases">
        <authorList>
            <person name="Syme A R."/>
            <person name="Syme A R."/>
            <person name="Moolhuijzen P."/>
        </authorList>
    </citation>
    <scope>NUCLEOTIDE SEQUENCE</scope>
    <source>
        <strain evidence="2">W1-1</strain>
    </source>
</reference>
<protein>
    <submittedName>
        <fullName evidence="2">Uncharacterized protein</fullName>
    </submittedName>
</protein>
<proteinExistence type="predicted"/>
<accession>A0A6S6W0G8</accession>
<evidence type="ECO:0000256" key="1">
    <source>
        <dbReference type="SAM" id="MobiDB-lite"/>
    </source>
</evidence>
<evidence type="ECO:0000313" key="2">
    <source>
        <dbReference type="EMBL" id="CAE7032143.1"/>
    </source>
</evidence>
<dbReference type="AlphaFoldDB" id="A0A6S6W0G8"/>
<feature type="compositionally biased region" description="Basic and acidic residues" evidence="1">
    <location>
        <begin position="77"/>
        <end position="88"/>
    </location>
</feature>
<sequence length="125" mass="13282">MLANRSNTSLVPFCPSPFQMRAANAIRPPRARLVESINMTVPSTRKVLDEPSPCPVTRPDAARVAADPAEPPQPADPGDHGDHGDHGGHVPGLTGSPSRVVSCLGAHACAIAHQAWRFFNVIYMA</sequence>
<evidence type="ECO:0000313" key="3">
    <source>
        <dbReference type="Proteomes" id="UP000472372"/>
    </source>
</evidence>
<feature type="region of interest" description="Disordered" evidence="1">
    <location>
        <begin position="44"/>
        <end position="95"/>
    </location>
</feature>
<organism evidence="2 3">
    <name type="scientific">Pyrenophora teres f. teres</name>
    <dbReference type="NCBI Taxonomy" id="97479"/>
    <lineage>
        <taxon>Eukaryota</taxon>
        <taxon>Fungi</taxon>
        <taxon>Dikarya</taxon>
        <taxon>Ascomycota</taxon>
        <taxon>Pezizomycotina</taxon>
        <taxon>Dothideomycetes</taxon>
        <taxon>Pleosporomycetidae</taxon>
        <taxon>Pleosporales</taxon>
        <taxon>Pleosporineae</taxon>
        <taxon>Pleosporaceae</taxon>
        <taxon>Pyrenophora</taxon>
    </lineage>
</organism>
<dbReference type="Proteomes" id="UP000472372">
    <property type="component" value="Chromosome 4"/>
</dbReference>
<feature type="compositionally biased region" description="Low complexity" evidence="1">
    <location>
        <begin position="55"/>
        <end position="68"/>
    </location>
</feature>
<gene>
    <name evidence="2" type="ORF">PTTW11_04935</name>
</gene>
<name>A0A6S6W0G8_9PLEO</name>
<dbReference type="EMBL" id="HG992980">
    <property type="protein sequence ID" value="CAE7032143.1"/>
    <property type="molecule type" value="Genomic_DNA"/>
</dbReference>